<dbReference type="EMBL" id="LCZI01000449">
    <property type="protein sequence ID" value="KKZ66585.1"/>
    <property type="molecule type" value="Genomic_DNA"/>
</dbReference>
<comment type="caution">
    <text evidence="1">The sequence shown here is derived from an EMBL/GenBank/DDBJ whole genome shotgun (WGS) entry which is preliminary data.</text>
</comment>
<dbReference type="VEuPathDB" id="FungiDB:EMCG_07699"/>
<proteinExistence type="predicted"/>
<dbReference type="Proteomes" id="UP000034164">
    <property type="component" value="Unassembled WGS sequence"/>
</dbReference>
<sequence>MIPEKVIGVLLSWLGLDPAAQDPNIYLSYSVIMDGTEGLRLLPFATAAANRHSGIVDRLLKATLAILLAKDNIDLNVTNRHSDTVFAEAVGEVIKLWQGSLVWHSSSDGAWVAEQLLSHRTVNTSVIADDISGHSQQGGMLLESWNNLS</sequence>
<reference evidence="2" key="1">
    <citation type="journal article" date="2015" name="PLoS Genet.">
        <title>The dynamic genome and transcriptome of the human fungal pathogen Blastomyces and close relative Emmonsia.</title>
        <authorList>
            <person name="Munoz J.F."/>
            <person name="Gauthier G.M."/>
            <person name="Desjardins C.A."/>
            <person name="Gallo J.E."/>
            <person name="Holder J."/>
            <person name="Sullivan T.D."/>
            <person name="Marty A.J."/>
            <person name="Carmen J.C."/>
            <person name="Chen Z."/>
            <person name="Ding L."/>
            <person name="Gujja S."/>
            <person name="Magrini V."/>
            <person name="Misas E."/>
            <person name="Mitreva M."/>
            <person name="Priest M."/>
            <person name="Saif S."/>
            <person name="Whiston E.A."/>
            <person name="Young S."/>
            <person name="Zeng Q."/>
            <person name="Goldman W.E."/>
            <person name="Mardis E.R."/>
            <person name="Taylor J.W."/>
            <person name="McEwen J.G."/>
            <person name="Clay O.K."/>
            <person name="Klein B.S."/>
            <person name="Cuomo C.A."/>
        </authorList>
    </citation>
    <scope>NUCLEOTIDE SEQUENCE [LARGE SCALE GENOMIC DNA]</scope>
    <source>
        <strain evidence="2">UAMH 3008</strain>
    </source>
</reference>
<evidence type="ECO:0000313" key="2">
    <source>
        <dbReference type="Proteomes" id="UP000034164"/>
    </source>
</evidence>
<organism evidence="1 2">
    <name type="scientific">[Emmonsia] crescens</name>
    <dbReference type="NCBI Taxonomy" id="73230"/>
    <lineage>
        <taxon>Eukaryota</taxon>
        <taxon>Fungi</taxon>
        <taxon>Dikarya</taxon>
        <taxon>Ascomycota</taxon>
        <taxon>Pezizomycotina</taxon>
        <taxon>Eurotiomycetes</taxon>
        <taxon>Eurotiomycetidae</taxon>
        <taxon>Onygenales</taxon>
        <taxon>Ajellomycetaceae</taxon>
        <taxon>Emergomyces</taxon>
    </lineage>
</organism>
<gene>
    <name evidence="1" type="ORF">EMCG_07699</name>
</gene>
<accession>A0A0G2I8K4</accession>
<protein>
    <submittedName>
        <fullName evidence="1">Uncharacterized protein</fullName>
    </submittedName>
</protein>
<evidence type="ECO:0000313" key="1">
    <source>
        <dbReference type="EMBL" id="KKZ66585.1"/>
    </source>
</evidence>
<name>A0A0G2I8K4_9EURO</name>
<dbReference type="AlphaFoldDB" id="A0A0G2I8K4"/>